<keyword evidence="4 9" id="KW-0479">Metal-binding</keyword>
<dbReference type="EMBL" id="BNCK01000004">
    <property type="protein sequence ID" value="GHF93528.1"/>
    <property type="molecule type" value="Genomic_DNA"/>
</dbReference>
<dbReference type="GO" id="GO:0006083">
    <property type="term" value="P:acetate metabolic process"/>
    <property type="evidence" value="ECO:0007669"/>
    <property type="project" value="TreeGrafter"/>
</dbReference>
<comment type="subunit">
    <text evidence="9">Homodimer.</text>
</comment>
<keyword evidence="7 9" id="KW-0067">ATP-binding</keyword>
<reference evidence="11" key="2">
    <citation type="submission" date="2020-09" db="EMBL/GenBank/DDBJ databases">
        <authorList>
            <person name="Sun Q."/>
            <person name="Kim S."/>
        </authorList>
    </citation>
    <scope>NUCLEOTIDE SEQUENCE</scope>
    <source>
        <strain evidence="11">KCTC 42731</strain>
    </source>
</reference>
<feature type="binding site" evidence="9">
    <location>
        <begin position="328"/>
        <end position="332"/>
    </location>
    <ligand>
        <name>ATP</name>
        <dbReference type="ChEBI" id="CHEBI:30616"/>
    </ligand>
</feature>
<organism evidence="11 12">
    <name type="scientific">Thalassotalea marina</name>
    <dbReference type="NCBI Taxonomy" id="1673741"/>
    <lineage>
        <taxon>Bacteria</taxon>
        <taxon>Pseudomonadati</taxon>
        <taxon>Pseudomonadota</taxon>
        <taxon>Gammaproteobacteria</taxon>
        <taxon>Alteromonadales</taxon>
        <taxon>Colwelliaceae</taxon>
        <taxon>Thalassotalea</taxon>
    </lineage>
</organism>
<sequence length="401" mass="43595">MQSQILVINCGSSSLKFSVINPADKSVMLEGIAEQLQSPQGSITLKYQQTKQSLPLKSPYDHQAALDSIVKFLTEQSLMALIQAIGHRVVHGGEKFNQPTLLDTQVIDNIKTLSPLAPLHNPANVIGIEACLKAFPDLPQVAVFDTAFHQTLPQHAYLYGIPLELYQEHSIRKYGFHGTSHYYVVNKAAEYLNKPINQCNFISAHLGNGCSVTAVKQGQSVDTSLGMTPLEGLIMGTRSGDIDAGIIFDLAERLGYQLEEIKTLLNKQSGLLGLSGLSNDCRELEQAANEGNARASLALDIFAYKAAKTIASFAVCFNQLDGIIFTGGIGENSSLIREKITQHLALLHININSDTNNNLERGTICNIASAASIPCLIIPTNEELVIANQTNQLLSEEKRNV</sequence>
<keyword evidence="2 9" id="KW-0963">Cytoplasm</keyword>
<dbReference type="SUPFAM" id="SSF53067">
    <property type="entry name" value="Actin-like ATPase domain"/>
    <property type="match status" value="2"/>
</dbReference>
<dbReference type="PANTHER" id="PTHR21060:SF21">
    <property type="entry name" value="ACETATE KINASE"/>
    <property type="match status" value="1"/>
</dbReference>
<dbReference type="GO" id="GO:0005524">
    <property type="term" value="F:ATP binding"/>
    <property type="evidence" value="ECO:0007669"/>
    <property type="project" value="UniProtKB-KW"/>
</dbReference>
<comment type="function">
    <text evidence="9">Catalyzes the formation of acetyl phosphate from acetate and ATP. Can also catalyze the reverse reaction.</text>
</comment>
<evidence type="ECO:0000256" key="9">
    <source>
        <dbReference type="HAMAP-Rule" id="MF_00020"/>
    </source>
</evidence>
<keyword evidence="6 9" id="KW-0418">Kinase</keyword>
<name>A0A919ELA7_9GAMM</name>
<feature type="binding site" evidence="9">
    <location>
        <begin position="280"/>
        <end position="282"/>
    </location>
    <ligand>
        <name>ATP</name>
        <dbReference type="ChEBI" id="CHEBI:30616"/>
    </ligand>
</feature>
<dbReference type="PANTHER" id="PTHR21060">
    <property type="entry name" value="ACETATE KINASE"/>
    <property type="match status" value="1"/>
</dbReference>
<evidence type="ECO:0000256" key="1">
    <source>
        <dbReference type="ARBA" id="ARBA00008748"/>
    </source>
</evidence>
<evidence type="ECO:0000256" key="4">
    <source>
        <dbReference type="ARBA" id="ARBA00022723"/>
    </source>
</evidence>
<evidence type="ECO:0000256" key="3">
    <source>
        <dbReference type="ARBA" id="ARBA00022679"/>
    </source>
</evidence>
<dbReference type="RefSeq" id="WP_189770453.1">
    <property type="nucleotide sequence ID" value="NZ_BNCK01000004.1"/>
</dbReference>
<dbReference type="PROSITE" id="PS01076">
    <property type="entry name" value="ACETATE_KINASE_2"/>
    <property type="match status" value="1"/>
</dbReference>
<dbReference type="EC" id="2.7.2.1" evidence="9"/>
<dbReference type="GO" id="GO:0008776">
    <property type="term" value="F:acetate kinase activity"/>
    <property type="evidence" value="ECO:0007669"/>
    <property type="project" value="UniProtKB-UniRule"/>
</dbReference>
<feature type="site" description="Transition state stabilizer" evidence="9">
    <location>
        <position position="238"/>
    </location>
</feature>
<dbReference type="InterPro" id="IPR023865">
    <property type="entry name" value="Aliphatic_acid_kinase_CS"/>
</dbReference>
<comment type="catalytic activity">
    <reaction evidence="9">
        <text>acetate + ATP = acetyl phosphate + ADP</text>
        <dbReference type="Rhea" id="RHEA:11352"/>
        <dbReference type="ChEBI" id="CHEBI:22191"/>
        <dbReference type="ChEBI" id="CHEBI:30089"/>
        <dbReference type="ChEBI" id="CHEBI:30616"/>
        <dbReference type="ChEBI" id="CHEBI:456216"/>
        <dbReference type="EC" id="2.7.2.1"/>
    </reaction>
</comment>
<accession>A0A919ELA7</accession>
<keyword evidence="12" id="KW-1185">Reference proteome</keyword>
<evidence type="ECO:0000256" key="7">
    <source>
        <dbReference type="ARBA" id="ARBA00022840"/>
    </source>
</evidence>
<dbReference type="GO" id="GO:0006085">
    <property type="term" value="P:acetyl-CoA biosynthetic process"/>
    <property type="evidence" value="ECO:0007669"/>
    <property type="project" value="UniProtKB-UniRule"/>
</dbReference>
<dbReference type="InterPro" id="IPR004372">
    <property type="entry name" value="Ac/propionate_kinase"/>
</dbReference>
<comment type="similarity">
    <text evidence="1 9 10">Belongs to the acetokinase family.</text>
</comment>
<dbReference type="Gene3D" id="3.30.420.40">
    <property type="match status" value="2"/>
</dbReference>
<evidence type="ECO:0000256" key="10">
    <source>
        <dbReference type="RuleBase" id="RU003835"/>
    </source>
</evidence>
<proteinExistence type="inferred from homology"/>
<dbReference type="NCBIfam" id="TIGR00016">
    <property type="entry name" value="ackA"/>
    <property type="match status" value="1"/>
</dbReference>
<keyword evidence="5 9" id="KW-0547">Nucleotide-binding</keyword>
<feature type="binding site" evidence="9">
    <location>
        <position position="16"/>
    </location>
    <ligand>
        <name>ATP</name>
        <dbReference type="ChEBI" id="CHEBI:30616"/>
    </ligand>
</feature>
<feature type="binding site" evidence="9">
    <location>
        <position position="88"/>
    </location>
    <ligand>
        <name>substrate</name>
    </ligand>
</feature>
<gene>
    <name evidence="9 11" type="primary">ackA</name>
    <name evidence="11" type="ORF">GCM10017161_22440</name>
</gene>
<keyword evidence="8 9" id="KW-0460">Magnesium</keyword>
<dbReference type="GO" id="GO:0000287">
    <property type="term" value="F:magnesium ion binding"/>
    <property type="evidence" value="ECO:0007669"/>
    <property type="project" value="UniProtKB-UniRule"/>
</dbReference>
<evidence type="ECO:0000256" key="6">
    <source>
        <dbReference type="ARBA" id="ARBA00022777"/>
    </source>
</evidence>
<dbReference type="Proteomes" id="UP000623842">
    <property type="component" value="Unassembled WGS sequence"/>
</dbReference>
<protein>
    <recommendedName>
        <fullName evidence="9">Acetate kinase</fullName>
        <ecNumber evidence="9">2.7.2.1</ecNumber>
    </recommendedName>
    <alternativeName>
        <fullName evidence="9">Acetokinase</fullName>
    </alternativeName>
</protein>
<feature type="site" description="Transition state stabilizer" evidence="9">
    <location>
        <position position="177"/>
    </location>
</feature>
<keyword evidence="3 9" id="KW-0808">Transferase</keyword>
<evidence type="ECO:0000256" key="5">
    <source>
        <dbReference type="ARBA" id="ARBA00022741"/>
    </source>
</evidence>
<evidence type="ECO:0000256" key="8">
    <source>
        <dbReference type="ARBA" id="ARBA00022842"/>
    </source>
</evidence>
<dbReference type="InterPro" id="IPR000890">
    <property type="entry name" value="Aliphatic_acid_kin_short-chain"/>
</dbReference>
<feature type="active site" description="Proton donor/acceptor" evidence="9">
    <location>
        <position position="145"/>
    </location>
</feature>
<dbReference type="HAMAP" id="MF_00020">
    <property type="entry name" value="Acetate_kinase"/>
    <property type="match status" value="1"/>
</dbReference>
<evidence type="ECO:0000256" key="2">
    <source>
        <dbReference type="ARBA" id="ARBA00022490"/>
    </source>
</evidence>
<dbReference type="GO" id="GO:0005829">
    <property type="term" value="C:cytosol"/>
    <property type="evidence" value="ECO:0007669"/>
    <property type="project" value="TreeGrafter"/>
</dbReference>
<dbReference type="PIRSF" id="PIRSF000722">
    <property type="entry name" value="Acetate_prop_kin"/>
    <property type="match status" value="1"/>
</dbReference>
<evidence type="ECO:0000313" key="12">
    <source>
        <dbReference type="Proteomes" id="UP000623842"/>
    </source>
</evidence>
<feature type="binding site" evidence="9">
    <location>
        <begin position="205"/>
        <end position="209"/>
    </location>
    <ligand>
        <name>ATP</name>
        <dbReference type="ChEBI" id="CHEBI:30616"/>
    </ligand>
</feature>
<dbReference type="CDD" id="cd24010">
    <property type="entry name" value="ASKHA_NBD_AcK_PK"/>
    <property type="match status" value="1"/>
</dbReference>
<dbReference type="AlphaFoldDB" id="A0A919ELA7"/>
<feature type="binding site" evidence="9">
    <location>
        <position position="382"/>
    </location>
    <ligand>
        <name>Mg(2+)</name>
        <dbReference type="ChEBI" id="CHEBI:18420"/>
    </ligand>
</feature>
<dbReference type="PROSITE" id="PS01075">
    <property type="entry name" value="ACETATE_KINASE_1"/>
    <property type="match status" value="1"/>
</dbReference>
<evidence type="ECO:0000313" key="11">
    <source>
        <dbReference type="EMBL" id="GHF93528.1"/>
    </source>
</evidence>
<comment type="subcellular location">
    <subcellularLocation>
        <location evidence="9">Cytoplasm</location>
    </subcellularLocation>
</comment>
<comment type="cofactor">
    <cofactor evidence="9">
        <name>Mg(2+)</name>
        <dbReference type="ChEBI" id="CHEBI:18420"/>
    </cofactor>
    <cofactor evidence="9">
        <name>Mn(2+)</name>
        <dbReference type="ChEBI" id="CHEBI:29035"/>
    </cofactor>
    <text evidence="9">Mg(2+). Can also accept Mn(2+).</text>
</comment>
<comment type="caution">
    <text evidence="11">The sequence shown here is derived from an EMBL/GenBank/DDBJ whole genome shotgun (WGS) entry which is preliminary data.</text>
</comment>
<dbReference type="Pfam" id="PF00871">
    <property type="entry name" value="Acetate_kinase"/>
    <property type="match status" value="1"/>
</dbReference>
<reference evidence="11" key="1">
    <citation type="journal article" date="2014" name="Int. J. Syst. Evol. Microbiol.">
        <title>Complete genome sequence of Corynebacterium casei LMG S-19264T (=DSM 44701T), isolated from a smear-ripened cheese.</title>
        <authorList>
            <consortium name="US DOE Joint Genome Institute (JGI-PGF)"/>
            <person name="Walter F."/>
            <person name="Albersmeier A."/>
            <person name="Kalinowski J."/>
            <person name="Ruckert C."/>
        </authorList>
    </citation>
    <scope>NUCLEOTIDE SEQUENCE</scope>
    <source>
        <strain evidence="11">KCTC 42731</strain>
    </source>
</reference>
<dbReference type="PRINTS" id="PR00471">
    <property type="entry name" value="ACETATEKNASE"/>
</dbReference>
<dbReference type="InterPro" id="IPR043129">
    <property type="entry name" value="ATPase_NBD"/>
</dbReference>
<feature type="binding site" evidence="9">
    <location>
        <position position="9"/>
    </location>
    <ligand>
        <name>Mg(2+)</name>
        <dbReference type="ChEBI" id="CHEBI:18420"/>
    </ligand>
</feature>
<comment type="pathway">
    <text evidence="9">Metabolic intermediate biosynthesis; acetyl-CoA biosynthesis; acetyl-CoA from acetate: step 1/2.</text>
</comment>